<name>C1N704_MICPC</name>
<dbReference type="Proteomes" id="UP000001876">
    <property type="component" value="Unassembled WGS sequence"/>
</dbReference>
<dbReference type="KEGG" id="mpp:MICPUCDRAFT_48961"/>
<protein>
    <submittedName>
        <fullName evidence="2">Predicted protein</fullName>
    </submittedName>
</protein>
<sequence>MFLLSALKSAAVICANSFVAKVYVTARFRYLLANTIKGNLWKKAYRLPDTSEIKELQDGHLKQDPTWKRVRATQLNEVEWTSICLPLCLYFASKSSGDDLACSIMAWTQVGYTVARGLLGYPYQMPFAVLRYVGLGLGVKNLWDMAF</sequence>
<feature type="signal peptide" evidence="1">
    <location>
        <begin position="1"/>
        <end position="15"/>
    </location>
</feature>
<gene>
    <name evidence="2" type="ORF">MICPUCDRAFT_48961</name>
</gene>
<dbReference type="GeneID" id="9689085"/>
<organism evidence="3">
    <name type="scientific">Micromonas pusilla (strain CCMP1545)</name>
    <name type="common">Picoplanktonic green alga</name>
    <dbReference type="NCBI Taxonomy" id="564608"/>
    <lineage>
        <taxon>Eukaryota</taxon>
        <taxon>Viridiplantae</taxon>
        <taxon>Chlorophyta</taxon>
        <taxon>Mamiellophyceae</taxon>
        <taxon>Mamiellales</taxon>
        <taxon>Mamiellaceae</taxon>
        <taxon>Micromonas</taxon>
    </lineage>
</organism>
<reference evidence="2 3" key="1">
    <citation type="journal article" date="2009" name="Science">
        <title>Green evolution and dynamic adaptations revealed by genomes of the marine picoeukaryotes Micromonas.</title>
        <authorList>
            <person name="Worden A.Z."/>
            <person name="Lee J.H."/>
            <person name="Mock T."/>
            <person name="Rouze P."/>
            <person name="Simmons M.P."/>
            <person name="Aerts A.L."/>
            <person name="Allen A.E."/>
            <person name="Cuvelier M.L."/>
            <person name="Derelle E."/>
            <person name="Everett M.V."/>
            <person name="Foulon E."/>
            <person name="Grimwood J."/>
            <person name="Gundlach H."/>
            <person name="Henrissat B."/>
            <person name="Napoli C."/>
            <person name="McDonald S.M."/>
            <person name="Parker M.S."/>
            <person name="Rombauts S."/>
            <person name="Salamov A."/>
            <person name="Von Dassow P."/>
            <person name="Badger J.H."/>
            <person name="Coutinho P.M."/>
            <person name="Demir E."/>
            <person name="Dubchak I."/>
            <person name="Gentemann C."/>
            <person name="Eikrem W."/>
            <person name="Gready J.E."/>
            <person name="John U."/>
            <person name="Lanier W."/>
            <person name="Lindquist E.A."/>
            <person name="Lucas S."/>
            <person name="Mayer K.F."/>
            <person name="Moreau H."/>
            <person name="Not F."/>
            <person name="Otillar R."/>
            <person name="Panaud O."/>
            <person name="Pangilinan J."/>
            <person name="Paulsen I."/>
            <person name="Piegu B."/>
            <person name="Poliakov A."/>
            <person name="Robbens S."/>
            <person name="Schmutz J."/>
            <person name="Toulza E."/>
            <person name="Wyss T."/>
            <person name="Zelensky A."/>
            <person name="Zhou K."/>
            <person name="Armbrust E.V."/>
            <person name="Bhattacharya D."/>
            <person name="Goodenough U.W."/>
            <person name="Van de Peer Y."/>
            <person name="Grigoriev I.V."/>
        </authorList>
    </citation>
    <scope>NUCLEOTIDE SEQUENCE [LARGE SCALE GENOMIC DNA]</scope>
    <source>
        <strain evidence="2 3">CCMP1545</strain>
    </source>
</reference>
<dbReference type="EMBL" id="GG663749">
    <property type="protein sequence ID" value="EEH52195.1"/>
    <property type="molecule type" value="Genomic_DNA"/>
</dbReference>
<keyword evidence="3" id="KW-1185">Reference proteome</keyword>
<evidence type="ECO:0000256" key="1">
    <source>
        <dbReference type="SAM" id="SignalP"/>
    </source>
</evidence>
<dbReference type="RefSeq" id="XP_003063822.1">
    <property type="nucleotide sequence ID" value="XM_003063776.1"/>
</dbReference>
<feature type="chain" id="PRO_5013265921" evidence="1">
    <location>
        <begin position="16"/>
        <end position="147"/>
    </location>
</feature>
<keyword evidence="1" id="KW-0732">Signal</keyword>
<proteinExistence type="predicted"/>
<evidence type="ECO:0000313" key="2">
    <source>
        <dbReference type="EMBL" id="EEH52195.1"/>
    </source>
</evidence>
<dbReference type="AlphaFoldDB" id="C1N704"/>
<evidence type="ECO:0000313" key="3">
    <source>
        <dbReference type="Proteomes" id="UP000001876"/>
    </source>
</evidence>
<accession>C1N704</accession>